<dbReference type="EMBL" id="CP025043">
    <property type="protein sequence ID" value="AUA20169.1"/>
    <property type="molecule type" value="Genomic_DNA"/>
</dbReference>
<name>A0A2I5KS40_STRSU</name>
<evidence type="ECO:0000313" key="10">
    <source>
        <dbReference type="Proteomes" id="UP000231863"/>
    </source>
</evidence>
<accession>A0A2I5KS40</accession>
<evidence type="ECO:0000313" key="9">
    <source>
        <dbReference type="EMBL" id="AUA20209.1"/>
    </source>
</evidence>
<evidence type="ECO:0000313" key="8">
    <source>
        <dbReference type="EMBL" id="AUA20195.1"/>
    </source>
</evidence>
<evidence type="ECO:0000313" key="5">
    <source>
        <dbReference type="EMBL" id="AUA20177.1"/>
    </source>
</evidence>
<protein>
    <submittedName>
        <fullName evidence="6">Dihydroorotate dehydrogenase</fullName>
    </submittedName>
</protein>
<evidence type="ECO:0000313" key="6">
    <source>
        <dbReference type="EMBL" id="AUA20185.1"/>
    </source>
</evidence>
<dbReference type="EMBL" id="CP025043">
    <property type="protein sequence ID" value="AUA20133.1"/>
    <property type="molecule type" value="Genomic_DNA"/>
</dbReference>
<evidence type="ECO:0000313" key="1">
    <source>
        <dbReference type="EMBL" id="AUA20133.1"/>
    </source>
</evidence>
<dbReference type="EMBL" id="CP025043">
    <property type="protein sequence ID" value="AUA20185.1"/>
    <property type="molecule type" value="Genomic_DNA"/>
</dbReference>
<dbReference type="EMBL" id="CP025043">
    <property type="protein sequence ID" value="AUA20209.1"/>
    <property type="molecule type" value="Genomic_DNA"/>
</dbReference>
<organism evidence="6 10">
    <name type="scientific">Streptococcus suis</name>
    <dbReference type="NCBI Taxonomy" id="1307"/>
    <lineage>
        <taxon>Bacteria</taxon>
        <taxon>Bacillati</taxon>
        <taxon>Bacillota</taxon>
        <taxon>Bacilli</taxon>
        <taxon>Lactobacillales</taxon>
        <taxon>Streptococcaceae</taxon>
        <taxon>Streptococcus</taxon>
    </lineage>
</organism>
<evidence type="ECO:0000313" key="7">
    <source>
        <dbReference type="EMBL" id="AUA20186.1"/>
    </source>
</evidence>
<reference evidence="6 10" key="1">
    <citation type="submission" date="2017-11" db="EMBL/GenBank/DDBJ databases">
        <title>Genome analysis of Streptococcus suis serotype chz stain ah681.</title>
        <authorList>
            <person name="Pan Z."/>
            <person name="Zhang Y."/>
            <person name="Ma J."/>
            <person name="Lu P."/>
            <person name="Zhu Y."/>
            <person name="Zhong X."/>
            <person name="Dong W."/>
            <person name="Lu C."/>
            <person name="Yao H."/>
        </authorList>
    </citation>
    <scope>NUCLEOTIDE SEQUENCE [LARGE SCALE GENOMIC DNA]</scope>
    <source>
        <strain evidence="6 10">AH681</strain>
    </source>
</reference>
<evidence type="ECO:0000313" key="2">
    <source>
        <dbReference type="EMBL" id="AUA20160.1"/>
    </source>
</evidence>
<dbReference type="EMBL" id="CP025043">
    <property type="protein sequence ID" value="AUA20195.1"/>
    <property type="molecule type" value="Genomic_DNA"/>
</dbReference>
<dbReference type="EMBL" id="CP025043">
    <property type="protein sequence ID" value="AUA20160.1"/>
    <property type="molecule type" value="Genomic_DNA"/>
</dbReference>
<dbReference type="AlphaFoldDB" id="A0A2I5KS40"/>
<dbReference type="Proteomes" id="UP000231863">
    <property type="component" value="Chromosome"/>
</dbReference>
<sequence>MTIARFSRTIESWNGLMVVSFSPCCLDFIFKSVTQALCLLPTH</sequence>
<dbReference type="EMBL" id="CP025043">
    <property type="protein sequence ID" value="AUA20186.1"/>
    <property type="molecule type" value="Genomic_DNA"/>
</dbReference>
<evidence type="ECO:0000313" key="4">
    <source>
        <dbReference type="EMBL" id="AUA20174.1"/>
    </source>
</evidence>
<gene>
    <name evidence="1" type="ORF">CWI26_00750</name>
    <name evidence="2" type="ORF">CWI26_04190</name>
    <name evidence="3" type="ORF">CWI26_05510</name>
    <name evidence="4" type="ORF">CWI26_06550</name>
    <name evidence="5" type="ORF">CWI26_07180</name>
    <name evidence="6" type="ORF">CWI26_08120</name>
    <name evidence="7" type="ORF">CWI26_08160</name>
    <name evidence="8" type="ORF">CWI26_09260</name>
    <name evidence="9" type="ORF">CWI26_11110</name>
</gene>
<dbReference type="EMBL" id="CP025043">
    <property type="protein sequence ID" value="AUA20177.1"/>
    <property type="molecule type" value="Genomic_DNA"/>
</dbReference>
<evidence type="ECO:0000313" key="3">
    <source>
        <dbReference type="EMBL" id="AUA20169.1"/>
    </source>
</evidence>
<proteinExistence type="predicted"/>
<dbReference type="EMBL" id="CP025043">
    <property type="protein sequence ID" value="AUA20174.1"/>
    <property type="molecule type" value="Genomic_DNA"/>
</dbReference>